<organism evidence="7 8">
    <name type="scientific">Acidithrix ferrooxidans</name>
    <dbReference type="NCBI Taxonomy" id="1280514"/>
    <lineage>
        <taxon>Bacteria</taxon>
        <taxon>Bacillati</taxon>
        <taxon>Actinomycetota</taxon>
        <taxon>Acidimicrobiia</taxon>
        <taxon>Acidimicrobiales</taxon>
        <taxon>Acidimicrobiaceae</taxon>
        <taxon>Acidithrix</taxon>
    </lineage>
</organism>
<gene>
    <name evidence="7" type="primary">cueR</name>
    <name evidence="7" type="ORF">AXFE_13700</name>
</gene>
<dbReference type="GO" id="GO:0003700">
    <property type="term" value="F:DNA-binding transcription factor activity"/>
    <property type="evidence" value="ECO:0007669"/>
    <property type="project" value="InterPro"/>
</dbReference>
<comment type="caution">
    <text evidence="7">The sequence shown here is derived from an EMBL/GenBank/DDBJ whole genome shotgun (WGS) entry which is preliminary data.</text>
</comment>
<dbReference type="Gene3D" id="1.10.1660.10">
    <property type="match status" value="1"/>
</dbReference>
<protein>
    <submittedName>
        <fullName evidence="7">HTH-type transcriptional regulator CueR</fullName>
    </submittedName>
</protein>
<keyword evidence="8" id="KW-1185">Reference proteome</keyword>
<keyword evidence="4" id="KW-0804">Transcription</keyword>
<evidence type="ECO:0000259" key="6">
    <source>
        <dbReference type="PROSITE" id="PS50937"/>
    </source>
</evidence>
<evidence type="ECO:0000256" key="1">
    <source>
        <dbReference type="ARBA" id="ARBA00022491"/>
    </source>
</evidence>
<accession>A0A0D8HIR1</accession>
<dbReference type="Proteomes" id="UP000032360">
    <property type="component" value="Unassembled WGS sequence"/>
</dbReference>
<dbReference type="Pfam" id="PF13411">
    <property type="entry name" value="MerR_1"/>
    <property type="match status" value="1"/>
</dbReference>
<dbReference type="InterPro" id="IPR009061">
    <property type="entry name" value="DNA-bd_dom_put_sf"/>
</dbReference>
<dbReference type="PRINTS" id="PR00040">
    <property type="entry name" value="HTHMERR"/>
</dbReference>
<evidence type="ECO:0000256" key="2">
    <source>
        <dbReference type="ARBA" id="ARBA00023015"/>
    </source>
</evidence>
<name>A0A0D8HIR1_9ACTN</name>
<evidence type="ECO:0000313" key="8">
    <source>
        <dbReference type="Proteomes" id="UP000032360"/>
    </source>
</evidence>
<proteinExistence type="predicted"/>
<dbReference type="STRING" id="1280514.AXFE_13700"/>
<dbReference type="EMBL" id="JXYS01000030">
    <property type="protein sequence ID" value="KJF17754.1"/>
    <property type="molecule type" value="Genomic_DNA"/>
</dbReference>
<dbReference type="AlphaFoldDB" id="A0A0D8HIR1"/>
<evidence type="ECO:0000313" key="7">
    <source>
        <dbReference type="EMBL" id="KJF17754.1"/>
    </source>
</evidence>
<dbReference type="RefSeq" id="WP_052605114.1">
    <property type="nucleotide sequence ID" value="NZ_JXYS01000030.1"/>
</dbReference>
<feature type="compositionally biased region" description="Polar residues" evidence="5">
    <location>
        <begin position="1"/>
        <end position="10"/>
    </location>
</feature>
<feature type="region of interest" description="Disordered" evidence="5">
    <location>
        <begin position="1"/>
        <end position="38"/>
    </location>
</feature>
<sequence>MTIKSSGIDSSHNHSEGQKRSDDAVEVENSSEVGQSVEKDELTIDELANLSQVSIDTIRFYQQKGLLPPPLRVGRRGLYCRSHLERLQRISQLRAVGFSLKDISERLNQALFDGPSQTPPIALGFEEFSNKIGIPVPLVKAMIQEGILHPLTVGEKEIFNSDDIRMAEAALELLGYGLPFSDLLSIAKDHALRMESTIDDAIELFEHHLRVPEDASKNEIEQEFKTFSTIQKTLGELISLHFSRLLTIRAQNKFYQTASPLEAEIVTKLYEDKFLKGDKDR</sequence>
<dbReference type="PROSITE" id="PS50937">
    <property type="entry name" value="HTH_MERR_2"/>
    <property type="match status" value="1"/>
</dbReference>
<feature type="compositionally biased region" description="Basic and acidic residues" evidence="5">
    <location>
        <begin position="11"/>
        <end position="23"/>
    </location>
</feature>
<reference evidence="7 8" key="1">
    <citation type="submission" date="2015-01" db="EMBL/GenBank/DDBJ databases">
        <title>Draft genome of the acidophilic iron oxidizer Acidithrix ferrooxidans strain Py-F3.</title>
        <authorList>
            <person name="Poehlein A."/>
            <person name="Eisen S."/>
            <person name="Schloemann M."/>
            <person name="Johnson B.D."/>
            <person name="Daniel R."/>
            <person name="Muehling M."/>
        </authorList>
    </citation>
    <scope>NUCLEOTIDE SEQUENCE [LARGE SCALE GENOMIC DNA]</scope>
    <source>
        <strain evidence="7 8">Py-F3</strain>
    </source>
</reference>
<evidence type="ECO:0000256" key="5">
    <source>
        <dbReference type="SAM" id="MobiDB-lite"/>
    </source>
</evidence>
<keyword evidence="2" id="KW-0805">Transcription regulation</keyword>
<dbReference type="SUPFAM" id="SSF46955">
    <property type="entry name" value="Putative DNA-binding domain"/>
    <property type="match status" value="1"/>
</dbReference>
<dbReference type="PANTHER" id="PTHR30204:SF69">
    <property type="entry name" value="MERR-FAMILY TRANSCRIPTIONAL REGULATOR"/>
    <property type="match status" value="1"/>
</dbReference>
<evidence type="ECO:0000256" key="4">
    <source>
        <dbReference type="ARBA" id="ARBA00023163"/>
    </source>
</evidence>
<keyword evidence="3" id="KW-0238">DNA-binding</keyword>
<dbReference type="PANTHER" id="PTHR30204">
    <property type="entry name" value="REDOX-CYCLING DRUG-SENSING TRANSCRIPTIONAL ACTIVATOR SOXR"/>
    <property type="match status" value="1"/>
</dbReference>
<dbReference type="OrthoDB" id="6716891at2"/>
<dbReference type="InterPro" id="IPR047057">
    <property type="entry name" value="MerR_fam"/>
</dbReference>
<feature type="domain" description="HTH merR-type" evidence="6">
    <location>
        <begin position="41"/>
        <end position="109"/>
    </location>
</feature>
<keyword evidence="1" id="KW-0678">Repressor</keyword>
<evidence type="ECO:0000256" key="3">
    <source>
        <dbReference type="ARBA" id="ARBA00023125"/>
    </source>
</evidence>
<dbReference type="InterPro" id="IPR000551">
    <property type="entry name" value="MerR-type_HTH_dom"/>
</dbReference>
<dbReference type="SMART" id="SM00422">
    <property type="entry name" value="HTH_MERR"/>
    <property type="match status" value="1"/>
</dbReference>
<dbReference type="GO" id="GO:0003677">
    <property type="term" value="F:DNA binding"/>
    <property type="evidence" value="ECO:0007669"/>
    <property type="project" value="UniProtKB-KW"/>
</dbReference>